<protein>
    <submittedName>
        <fullName evidence="1">Uncharacterized protein</fullName>
    </submittedName>
</protein>
<evidence type="ECO:0000313" key="1">
    <source>
        <dbReference type="EMBL" id="KKL61096.1"/>
    </source>
</evidence>
<gene>
    <name evidence="1" type="ORF">LCGC14_2198750</name>
</gene>
<dbReference type="EMBL" id="LAZR01028923">
    <property type="protein sequence ID" value="KKL61096.1"/>
    <property type="molecule type" value="Genomic_DNA"/>
</dbReference>
<comment type="caution">
    <text evidence="1">The sequence shown here is derived from an EMBL/GenBank/DDBJ whole genome shotgun (WGS) entry which is preliminary data.</text>
</comment>
<name>A0A0F9E4H9_9ZZZZ</name>
<dbReference type="AlphaFoldDB" id="A0A0F9E4H9"/>
<sequence>MKGKKLISSKIISLAPSHWLYLFAGLSRENKELLTQYYKVIYPRSYVRKLVAALEISHVQSKEI</sequence>
<proteinExistence type="predicted"/>
<organism evidence="1">
    <name type="scientific">marine sediment metagenome</name>
    <dbReference type="NCBI Taxonomy" id="412755"/>
    <lineage>
        <taxon>unclassified sequences</taxon>
        <taxon>metagenomes</taxon>
        <taxon>ecological metagenomes</taxon>
    </lineage>
</organism>
<reference evidence="1" key="1">
    <citation type="journal article" date="2015" name="Nature">
        <title>Complex archaea that bridge the gap between prokaryotes and eukaryotes.</title>
        <authorList>
            <person name="Spang A."/>
            <person name="Saw J.H."/>
            <person name="Jorgensen S.L."/>
            <person name="Zaremba-Niedzwiedzka K."/>
            <person name="Martijn J."/>
            <person name="Lind A.E."/>
            <person name="van Eijk R."/>
            <person name="Schleper C."/>
            <person name="Guy L."/>
            <person name="Ettema T.J."/>
        </authorList>
    </citation>
    <scope>NUCLEOTIDE SEQUENCE</scope>
</reference>
<accession>A0A0F9E4H9</accession>